<dbReference type="SUPFAM" id="SSF51695">
    <property type="entry name" value="PLC-like phosphodiesterases"/>
    <property type="match status" value="1"/>
</dbReference>
<dbReference type="GO" id="GO:0006580">
    <property type="term" value="P:ethanolamine metabolic process"/>
    <property type="evidence" value="ECO:0007669"/>
    <property type="project" value="TreeGrafter"/>
</dbReference>
<proteinExistence type="predicted"/>
<accession>A0A399QP50</accession>
<dbReference type="OrthoDB" id="1854250at2"/>
<evidence type="ECO:0000256" key="1">
    <source>
        <dbReference type="SAM" id="MobiDB-lite"/>
    </source>
</evidence>
<dbReference type="EMBL" id="QWGB01000014">
    <property type="protein sequence ID" value="RIJ20666.1"/>
    <property type="molecule type" value="Genomic_DNA"/>
</dbReference>
<dbReference type="InterPro" id="IPR017946">
    <property type="entry name" value="PLC-like_Pdiesterase_TIM-brl"/>
</dbReference>
<dbReference type="PROSITE" id="PS50007">
    <property type="entry name" value="PIPLC_X_DOMAIN"/>
    <property type="match status" value="1"/>
</dbReference>
<feature type="domain" description="GP-PDE" evidence="3">
    <location>
        <begin position="68"/>
        <end position="315"/>
    </location>
</feature>
<dbReference type="GO" id="GO:0070291">
    <property type="term" value="P:N-acylethanolamine metabolic process"/>
    <property type="evidence" value="ECO:0007669"/>
    <property type="project" value="TreeGrafter"/>
</dbReference>
<dbReference type="GO" id="GO:0008889">
    <property type="term" value="F:glycerophosphodiester phosphodiesterase activity"/>
    <property type="evidence" value="ECO:0007669"/>
    <property type="project" value="TreeGrafter"/>
</dbReference>
<keyword evidence="5" id="KW-1185">Reference proteome</keyword>
<dbReference type="CDD" id="cd08566">
    <property type="entry name" value="GDPD_AtGDE_like"/>
    <property type="match status" value="1"/>
</dbReference>
<dbReference type="PANTHER" id="PTHR46320">
    <property type="entry name" value="GLYCEROPHOSPHODIESTER PHOSPHODIESTERASE 1"/>
    <property type="match status" value="1"/>
</dbReference>
<sequence length="330" mass="35471">MSQTHFLAGALLLGAVLTGCNEAATAPAETSDAAATESPVEQEQAVAEVPTDRDLPRLFDCVREEGGVLIAAHRGGPAPGFPENAVETFQHALDAGIPMMEIDVAESRDGVLFLMHDRSLTRTTTGRGAVADTAWQNISRLRLVDSEGRVTAFNPPTLAEALDWAVETGAILELDRKETTSFRNIIGEVRAAGAENNVIIITYSDEQAWQVAEIAPDLMMTAGVGNRDHEAALLEGGVDPDKLVAWTGTREPSFGKWRGLASKDIESAFGTLGRPGERLDDQYWADGDPSEYVSLIENGLVLLATDTPYRLVSESGLPARFIHATETCLR</sequence>
<gene>
    <name evidence="4" type="ORF">D1224_14520</name>
</gene>
<dbReference type="Proteomes" id="UP000265431">
    <property type="component" value="Unassembled WGS sequence"/>
</dbReference>
<feature type="region of interest" description="Disordered" evidence="1">
    <location>
        <begin position="28"/>
        <end position="49"/>
    </location>
</feature>
<organism evidence="4 5">
    <name type="scientific">Henriciella barbarensis</name>
    <dbReference type="NCBI Taxonomy" id="86342"/>
    <lineage>
        <taxon>Bacteria</taxon>
        <taxon>Pseudomonadati</taxon>
        <taxon>Pseudomonadota</taxon>
        <taxon>Alphaproteobacteria</taxon>
        <taxon>Hyphomonadales</taxon>
        <taxon>Hyphomonadaceae</taxon>
        <taxon>Henriciella</taxon>
    </lineage>
</organism>
<dbReference type="RefSeq" id="WP_119380980.1">
    <property type="nucleotide sequence ID" value="NZ_QWGB01000014.1"/>
</dbReference>
<dbReference type="GO" id="GO:0006644">
    <property type="term" value="P:phospholipid metabolic process"/>
    <property type="evidence" value="ECO:0007669"/>
    <property type="project" value="TreeGrafter"/>
</dbReference>
<evidence type="ECO:0000259" key="3">
    <source>
        <dbReference type="PROSITE" id="PS51704"/>
    </source>
</evidence>
<keyword evidence="2" id="KW-0732">Signal</keyword>
<feature type="signal peptide" evidence="2">
    <location>
        <begin position="1"/>
        <end position="23"/>
    </location>
</feature>
<dbReference type="PROSITE" id="PS51704">
    <property type="entry name" value="GP_PDE"/>
    <property type="match status" value="1"/>
</dbReference>
<evidence type="ECO:0000256" key="2">
    <source>
        <dbReference type="SAM" id="SignalP"/>
    </source>
</evidence>
<reference evidence="4 5" key="1">
    <citation type="submission" date="2018-08" db="EMBL/GenBank/DDBJ databases">
        <title>Henriciella mobilis sp. nov., isolated from seawater.</title>
        <authorList>
            <person name="Cheng H."/>
            <person name="Wu Y.-H."/>
            <person name="Xu X.-W."/>
            <person name="Guo L.-L."/>
        </authorList>
    </citation>
    <scope>NUCLEOTIDE SEQUENCE [LARGE SCALE GENOMIC DNA]</scope>
    <source>
        <strain evidence="4 5">CCUG66934</strain>
    </source>
</reference>
<dbReference type="Pfam" id="PF03009">
    <property type="entry name" value="GDPD"/>
    <property type="match status" value="1"/>
</dbReference>
<name>A0A399QP50_9PROT</name>
<feature type="chain" id="PRO_5017378431" evidence="2">
    <location>
        <begin position="24"/>
        <end position="330"/>
    </location>
</feature>
<dbReference type="PANTHER" id="PTHR46320:SF1">
    <property type="entry name" value="GLYCEROPHOSPHODIESTER PHOSPHODIESTERASE 1"/>
    <property type="match status" value="1"/>
</dbReference>
<dbReference type="Gene3D" id="3.20.20.190">
    <property type="entry name" value="Phosphatidylinositol (PI) phosphodiesterase"/>
    <property type="match status" value="1"/>
</dbReference>
<dbReference type="InterPro" id="IPR030395">
    <property type="entry name" value="GP_PDE_dom"/>
</dbReference>
<evidence type="ECO:0000313" key="5">
    <source>
        <dbReference type="Proteomes" id="UP000265431"/>
    </source>
</evidence>
<dbReference type="AlphaFoldDB" id="A0A399QP50"/>
<dbReference type="GO" id="GO:0005886">
    <property type="term" value="C:plasma membrane"/>
    <property type="evidence" value="ECO:0007669"/>
    <property type="project" value="TreeGrafter"/>
</dbReference>
<protein>
    <submittedName>
        <fullName evidence="4">Glycerophosphodiester phosphodiesterase</fullName>
    </submittedName>
</protein>
<feature type="compositionally biased region" description="Low complexity" evidence="1">
    <location>
        <begin position="28"/>
        <end position="39"/>
    </location>
</feature>
<comment type="caution">
    <text evidence="4">The sequence shown here is derived from an EMBL/GenBank/DDBJ whole genome shotgun (WGS) entry which is preliminary data.</text>
</comment>
<evidence type="ECO:0000313" key="4">
    <source>
        <dbReference type="EMBL" id="RIJ20666.1"/>
    </source>
</evidence>